<proteinExistence type="predicted"/>
<dbReference type="GO" id="GO:0032259">
    <property type="term" value="P:methylation"/>
    <property type="evidence" value="ECO:0007669"/>
    <property type="project" value="UniProtKB-KW"/>
</dbReference>
<evidence type="ECO:0000313" key="5">
    <source>
        <dbReference type="Proteomes" id="UP000229317"/>
    </source>
</evidence>
<dbReference type="InterPro" id="IPR051422">
    <property type="entry name" value="AlkB_tRNA_MeTrf/Diox"/>
</dbReference>
<dbReference type="AlphaFoldDB" id="A0A2H0KTN0"/>
<evidence type="ECO:0000256" key="2">
    <source>
        <dbReference type="ARBA" id="ARBA00022679"/>
    </source>
</evidence>
<gene>
    <name evidence="4" type="ORF">COV84_00820</name>
</gene>
<dbReference type="SUPFAM" id="SSF53335">
    <property type="entry name" value="S-adenosyl-L-methionine-dependent methyltransferases"/>
    <property type="match status" value="1"/>
</dbReference>
<dbReference type="InterPro" id="IPR013216">
    <property type="entry name" value="Methyltransf_11"/>
</dbReference>
<keyword evidence="1" id="KW-0489">Methyltransferase</keyword>
<dbReference type="Gene3D" id="3.40.50.150">
    <property type="entry name" value="Vaccinia Virus protein VP39"/>
    <property type="match status" value="1"/>
</dbReference>
<name>A0A2H0KTN0_9BACT</name>
<evidence type="ECO:0000313" key="4">
    <source>
        <dbReference type="EMBL" id="PIQ75513.1"/>
    </source>
</evidence>
<keyword evidence="2" id="KW-0808">Transferase</keyword>
<feature type="domain" description="Methyltransferase type 11" evidence="3">
    <location>
        <begin position="49"/>
        <end position="143"/>
    </location>
</feature>
<comment type="caution">
    <text evidence="4">The sequence shown here is derived from an EMBL/GenBank/DDBJ whole genome shotgun (WGS) entry which is preliminary data.</text>
</comment>
<sequence>MKREAALKILDEVRQSYDNIAEDFSCTRNSVWEEFKPLAEYVKRGDKVLDLGCGNGRFIEFFQDKNIEYVGLDNSQKLIEIARQKHPNGNFQIFDGLKIPFPDNYFDAIFCIAVLHHIPGNQLRQEFLREAKRVLKPGGKLILSTWYLWQKDTFWGLLIKSILKKLVGKSELDFLDTTEPWGKITKRYYHNFRKEELKRLIKKSSFEIEKFFVLERGAKNKNLVVIASK</sequence>
<dbReference type="InterPro" id="IPR029063">
    <property type="entry name" value="SAM-dependent_MTases_sf"/>
</dbReference>
<evidence type="ECO:0000259" key="3">
    <source>
        <dbReference type="Pfam" id="PF08241"/>
    </source>
</evidence>
<evidence type="ECO:0000256" key="1">
    <source>
        <dbReference type="ARBA" id="ARBA00022603"/>
    </source>
</evidence>
<dbReference type="Proteomes" id="UP000229317">
    <property type="component" value="Unassembled WGS sequence"/>
</dbReference>
<organism evidence="4 5">
    <name type="scientific">Candidatus Portnoybacteria bacterium CG11_big_fil_rev_8_21_14_0_20_40_15</name>
    <dbReference type="NCBI Taxonomy" id="1974817"/>
    <lineage>
        <taxon>Bacteria</taxon>
        <taxon>Candidatus Portnoyibacteriota</taxon>
    </lineage>
</organism>
<dbReference type="EMBL" id="PCVO01000012">
    <property type="protein sequence ID" value="PIQ75513.1"/>
    <property type="molecule type" value="Genomic_DNA"/>
</dbReference>
<protein>
    <recommendedName>
        <fullName evidence="3">Methyltransferase type 11 domain-containing protein</fullName>
    </recommendedName>
</protein>
<reference evidence="4 5" key="1">
    <citation type="submission" date="2017-09" db="EMBL/GenBank/DDBJ databases">
        <title>Depth-based differentiation of microbial function through sediment-hosted aquifers and enrichment of novel symbionts in the deep terrestrial subsurface.</title>
        <authorList>
            <person name="Probst A.J."/>
            <person name="Ladd B."/>
            <person name="Jarett J.K."/>
            <person name="Geller-Mcgrath D.E."/>
            <person name="Sieber C.M."/>
            <person name="Emerson J.B."/>
            <person name="Anantharaman K."/>
            <person name="Thomas B.C."/>
            <person name="Malmstrom R."/>
            <person name="Stieglmeier M."/>
            <person name="Klingl A."/>
            <person name="Woyke T."/>
            <person name="Ryan C.M."/>
            <person name="Banfield J.F."/>
        </authorList>
    </citation>
    <scope>NUCLEOTIDE SEQUENCE [LARGE SCALE GENOMIC DNA]</scope>
    <source>
        <strain evidence="4">CG11_big_fil_rev_8_21_14_0_20_40_15</strain>
    </source>
</reference>
<dbReference type="PANTHER" id="PTHR13069:SF21">
    <property type="entry name" value="ALKYLATED DNA REPAIR PROTEIN ALKB HOMOLOG 8"/>
    <property type="match status" value="1"/>
</dbReference>
<dbReference type="GO" id="GO:0006400">
    <property type="term" value="P:tRNA modification"/>
    <property type="evidence" value="ECO:0007669"/>
    <property type="project" value="UniProtKB-ARBA"/>
</dbReference>
<dbReference type="GO" id="GO:0008757">
    <property type="term" value="F:S-adenosylmethionine-dependent methyltransferase activity"/>
    <property type="evidence" value="ECO:0007669"/>
    <property type="project" value="InterPro"/>
</dbReference>
<accession>A0A2H0KTN0</accession>
<dbReference type="PANTHER" id="PTHR13069">
    <property type="entry name" value="ALKYLATED DNA REPAIR PROTEIN ALKB HOMOLOG 8"/>
    <property type="match status" value="1"/>
</dbReference>
<dbReference type="Pfam" id="PF08241">
    <property type="entry name" value="Methyltransf_11"/>
    <property type="match status" value="1"/>
</dbReference>
<dbReference type="GO" id="GO:0008175">
    <property type="term" value="F:tRNA methyltransferase activity"/>
    <property type="evidence" value="ECO:0007669"/>
    <property type="project" value="UniProtKB-ARBA"/>
</dbReference>
<dbReference type="CDD" id="cd02440">
    <property type="entry name" value="AdoMet_MTases"/>
    <property type="match status" value="1"/>
</dbReference>